<sequence length="463" mass="50158">MRSISDLLCDLKAAAPLRAERLTEEQIEQLRVLTRELLELKPQAPAEYRRFEGVRGRGIDLPHQELLARLEGRVVLITGGTGCIGRVLLRELMPYHPARVVSVTRGRTPLPDVQASPWLAGVEFVHGDVRHRAGLDELFDEVRPDVVFHVAAQRDPGRAETEVRRTVATNVFGTLNVVRSAARVGTGTVVCASTGKALRPYSPDVYAASKRVGEWMLARTAAACELRLSASRFTHVVDNSIVGDRLRAWCAADEPIRLHSAEIGFYIQSALESAHLLLCGVVDSQPGQLRINALRDLDWPASLLEVALGAIAQTGSDAPIYIAGYDEGYEEQPFPGLYDPMTAGDVSPLINVFEAPGAKPASAEQADTFVPAVLGADHEALRALAALEAACAASTGPGGAPEVCEQEVRARLDEVSWALLEATVAEIPEPARARVVRLAERSVAALPVQHPHHRFLETLRPKA</sequence>
<comment type="similarity">
    <text evidence="1">Belongs to the polysaccharide synthase family.</text>
</comment>
<dbReference type="EMBL" id="JAGSOG010000139">
    <property type="protein sequence ID" value="MBR7836389.1"/>
    <property type="molecule type" value="Genomic_DNA"/>
</dbReference>
<keyword evidence="4" id="KW-1185">Reference proteome</keyword>
<dbReference type="RefSeq" id="WP_212530866.1">
    <property type="nucleotide sequence ID" value="NZ_JAGSOG010000139.1"/>
</dbReference>
<dbReference type="InterPro" id="IPR036291">
    <property type="entry name" value="NAD(P)-bd_dom_sf"/>
</dbReference>
<gene>
    <name evidence="3" type="ORF">KDL01_24135</name>
</gene>
<dbReference type="Gene3D" id="3.40.50.720">
    <property type="entry name" value="NAD(P)-binding Rossmann-like Domain"/>
    <property type="match status" value="1"/>
</dbReference>
<evidence type="ECO:0000313" key="3">
    <source>
        <dbReference type="EMBL" id="MBR7836389.1"/>
    </source>
</evidence>
<dbReference type="Pfam" id="PF02719">
    <property type="entry name" value="Polysacc_synt_2"/>
    <property type="match status" value="1"/>
</dbReference>
<proteinExistence type="inferred from homology"/>
<evidence type="ECO:0000256" key="1">
    <source>
        <dbReference type="ARBA" id="ARBA00007430"/>
    </source>
</evidence>
<name>A0A941EYL1_9ACTN</name>
<dbReference type="PANTHER" id="PTHR43318">
    <property type="entry name" value="UDP-N-ACETYLGLUCOSAMINE 4,6-DEHYDRATASE"/>
    <property type="match status" value="1"/>
</dbReference>
<feature type="domain" description="Polysaccharide biosynthesis protein CapD-like" evidence="2">
    <location>
        <begin position="75"/>
        <end position="290"/>
    </location>
</feature>
<reference evidence="3" key="1">
    <citation type="submission" date="2021-04" db="EMBL/GenBank/DDBJ databases">
        <title>Genome based classification of Actinospica acidithermotolerans sp. nov., an actinobacterium isolated from an Indonesian hot spring.</title>
        <authorList>
            <person name="Kusuma A.B."/>
            <person name="Putra K.E."/>
            <person name="Nafisah S."/>
            <person name="Loh J."/>
            <person name="Nouioui I."/>
            <person name="Goodfellow M."/>
        </authorList>
    </citation>
    <scope>NUCLEOTIDE SEQUENCE</scope>
    <source>
        <strain evidence="3">CSCA 57</strain>
    </source>
</reference>
<dbReference type="InterPro" id="IPR003869">
    <property type="entry name" value="Polysac_CapD-like"/>
</dbReference>
<comment type="caution">
    <text evidence="3">The sequence shown here is derived from an EMBL/GenBank/DDBJ whole genome shotgun (WGS) entry which is preliminary data.</text>
</comment>
<protein>
    <submittedName>
        <fullName evidence="3">SDR family NAD(P)-dependent oxidoreductase</fullName>
    </submittedName>
</protein>
<dbReference type="AlphaFoldDB" id="A0A941EYL1"/>
<organism evidence="3 4">
    <name type="scientific">Actinospica durhamensis</name>
    <dbReference type="NCBI Taxonomy" id="1508375"/>
    <lineage>
        <taxon>Bacteria</taxon>
        <taxon>Bacillati</taxon>
        <taxon>Actinomycetota</taxon>
        <taxon>Actinomycetes</taxon>
        <taxon>Catenulisporales</taxon>
        <taxon>Actinospicaceae</taxon>
        <taxon>Actinospica</taxon>
    </lineage>
</organism>
<evidence type="ECO:0000259" key="2">
    <source>
        <dbReference type="Pfam" id="PF02719"/>
    </source>
</evidence>
<dbReference type="PANTHER" id="PTHR43318:SF1">
    <property type="entry name" value="POLYSACCHARIDE BIOSYNTHESIS PROTEIN EPSC-RELATED"/>
    <property type="match status" value="1"/>
</dbReference>
<evidence type="ECO:0000313" key="4">
    <source>
        <dbReference type="Proteomes" id="UP000675781"/>
    </source>
</evidence>
<dbReference type="InterPro" id="IPR051203">
    <property type="entry name" value="Polysaccharide_Synthase-Rel"/>
</dbReference>
<dbReference type="SUPFAM" id="SSF51735">
    <property type="entry name" value="NAD(P)-binding Rossmann-fold domains"/>
    <property type="match status" value="1"/>
</dbReference>
<accession>A0A941EYL1</accession>
<dbReference type="Proteomes" id="UP000675781">
    <property type="component" value="Unassembled WGS sequence"/>
</dbReference>